<keyword evidence="2" id="KW-1185">Reference proteome</keyword>
<dbReference type="AlphaFoldDB" id="A0A8K0E3E0"/>
<name>A0A8K0E3E0_9ROSA</name>
<evidence type="ECO:0000313" key="1">
    <source>
        <dbReference type="EMBL" id="KAF3441516.1"/>
    </source>
</evidence>
<dbReference type="OrthoDB" id="1434153at2759"/>
<evidence type="ECO:0000313" key="2">
    <source>
        <dbReference type="Proteomes" id="UP000796880"/>
    </source>
</evidence>
<protein>
    <submittedName>
        <fullName evidence="1">Uncharacterized protein</fullName>
    </submittedName>
</protein>
<dbReference type="Pfam" id="PF14223">
    <property type="entry name" value="Retrotran_gag_2"/>
    <property type="match status" value="1"/>
</dbReference>
<reference evidence="1" key="1">
    <citation type="submission" date="2020-03" db="EMBL/GenBank/DDBJ databases">
        <title>A high-quality chromosome-level genome assembly of a woody plant with both climbing and erect habits, Rhamnella rubrinervis.</title>
        <authorList>
            <person name="Lu Z."/>
            <person name="Yang Y."/>
            <person name="Zhu X."/>
            <person name="Sun Y."/>
        </authorList>
    </citation>
    <scope>NUCLEOTIDE SEQUENCE</scope>
    <source>
        <strain evidence="1">BYM</strain>
        <tissue evidence="1">Leaf</tissue>
    </source>
</reference>
<dbReference type="EMBL" id="VOIH02000007">
    <property type="protein sequence ID" value="KAF3441516.1"/>
    <property type="molecule type" value="Genomic_DNA"/>
</dbReference>
<accession>A0A8K0E3E0</accession>
<gene>
    <name evidence="1" type="ORF">FNV43_RR15430</name>
</gene>
<comment type="caution">
    <text evidence="1">The sequence shown here is derived from an EMBL/GenBank/DDBJ whole genome shotgun (WGS) entry which is preliminary data.</text>
</comment>
<dbReference type="Proteomes" id="UP000796880">
    <property type="component" value="Unassembled WGS sequence"/>
</dbReference>
<sequence length="175" mass="19660">MLMASIAMLGGCVSSNSHQKKGEKKYKHIRIIGIGVNIRSIDEAIVIGAALSLSSSAFVLRLTQIGIELRGLKHRESSTVALYKDLCCQMQGLKWKNMMVPITLNLEVEIKEEDKALLLLSSLPESYEHLTTTLLYEKDEVKFVDVFNALVNNEYRKNDQIDRGINRKLDYSEGG</sequence>
<proteinExistence type="predicted"/>
<organism evidence="1 2">
    <name type="scientific">Rhamnella rubrinervis</name>
    <dbReference type="NCBI Taxonomy" id="2594499"/>
    <lineage>
        <taxon>Eukaryota</taxon>
        <taxon>Viridiplantae</taxon>
        <taxon>Streptophyta</taxon>
        <taxon>Embryophyta</taxon>
        <taxon>Tracheophyta</taxon>
        <taxon>Spermatophyta</taxon>
        <taxon>Magnoliopsida</taxon>
        <taxon>eudicotyledons</taxon>
        <taxon>Gunneridae</taxon>
        <taxon>Pentapetalae</taxon>
        <taxon>rosids</taxon>
        <taxon>fabids</taxon>
        <taxon>Rosales</taxon>
        <taxon>Rhamnaceae</taxon>
        <taxon>rhamnoid group</taxon>
        <taxon>Rhamneae</taxon>
        <taxon>Rhamnella</taxon>
    </lineage>
</organism>